<comment type="caution">
    <text evidence="2">The sequence shown here is derived from an EMBL/GenBank/DDBJ whole genome shotgun (WGS) entry which is preliminary data.</text>
</comment>
<dbReference type="InterPro" id="IPR031306">
    <property type="entry name" value="CcdC"/>
</dbReference>
<proteinExistence type="predicted"/>
<name>A0A2S7MV91_9BACI</name>
<keyword evidence="1" id="KW-1133">Transmembrane helix</keyword>
<dbReference type="InterPro" id="IPR058247">
    <property type="entry name" value="DUF1453"/>
</dbReference>
<feature type="transmembrane region" description="Helical" evidence="1">
    <location>
        <begin position="127"/>
        <end position="147"/>
    </location>
</feature>
<accession>A0A2S7MV91</accession>
<dbReference type="PANTHER" id="PTHR39164">
    <property type="entry name" value="PROTEIN CCDC"/>
    <property type="match status" value="1"/>
</dbReference>
<evidence type="ECO:0000313" key="2">
    <source>
        <dbReference type="EMBL" id="PQD93721.1"/>
    </source>
</evidence>
<reference evidence="2 3" key="1">
    <citation type="submission" date="2017-12" db="EMBL/GenBank/DDBJ databases">
        <title>Taxonomic description and draft genome of Pradoshia cofamensis Gen. nov., sp. nov., a thermotolerant bacillale isolated from anterior gut of earthworm Eisenia fetida.</title>
        <authorList>
            <person name="Saha T."/>
            <person name="Chakraborty R."/>
        </authorList>
    </citation>
    <scope>NUCLEOTIDE SEQUENCE [LARGE SCALE GENOMIC DNA]</scope>
    <source>
        <strain evidence="2 3">EAG3</strain>
    </source>
</reference>
<dbReference type="Pfam" id="PF07301">
    <property type="entry name" value="DUF1453"/>
    <property type="match status" value="1"/>
</dbReference>
<feature type="transmembrane region" description="Helical" evidence="1">
    <location>
        <begin position="6"/>
        <end position="24"/>
    </location>
</feature>
<dbReference type="PANTHER" id="PTHR39164:SF1">
    <property type="entry name" value="PROTEIN CCDC"/>
    <property type="match status" value="1"/>
</dbReference>
<feature type="transmembrane region" description="Helical" evidence="1">
    <location>
        <begin position="96"/>
        <end position="115"/>
    </location>
</feature>
<gene>
    <name evidence="2" type="ORF">CYL18_18480</name>
</gene>
<evidence type="ECO:0000256" key="1">
    <source>
        <dbReference type="SAM" id="Phobius"/>
    </source>
</evidence>
<keyword evidence="1" id="KW-0472">Membrane</keyword>
<protein>
    <recommendedName>
        <fullName evidence="4">Cytochrome c biogenesis protein CcdC</fullName>
    </recommendedName>
</protein>
<evidence type="ECO:0000313" key="3">
    <source>
        <dbReference type="Proteomes" id="UP000239663"/>
    </source>
</evidence>
<keyword evidence="3" id="KW-1185">Reference proteome</keyword>
<sequence length="163" mass="18605">MNMILFVSTIAAVLMALGVFAIRMKASKKPATVKKIILPPFFMSTGALMYVFEPFRLSGTEIIEAILLGMFFSIFLIMTSRFEIKDEQIYIKRSKAFVFVLLGLIVVRTLLKFILSSSIDVGEIGGMFFLIAFSMIVPWRVAMYYQYKKLERNLNKPHEPIAL</sequence>
<dbReference type="AlphaFoldDB" id="A0A2S7MV91"/>
<organism evidence="2 3">
    <name type="scientific">Pradoshia eiseniae</name>
    <dbReference type="NCBI Taxonomy" id="2064768"/>
    <lineage>
        <taxon>Bacteria</taxon>
        <taxon>Bacillati</taxon>
        <taxon>Bacillota</taxon>
        <taxon>Bacilli</taxon>
        <taxon>Bacillales</taxon>
        <taxon>Bacillaceae</taxon>
        <taxon>Pradoshia</taxon>
    </lineage>
</organism>
<feature type="transmembrane region" description="Helical" evidence="1">
    <location>
        <begin position="36"/>
        <end position="53"/>
    </location>
</feature>
<dbReference type="PIRSF" id="PIRSF021441">
    <property type="entry name" value="DUF1453"/>
    <property type="match status" value="1"/>
</dbReference>
<evidence type="ECO:0008006" key="4">
    <source>
        <dbReference type="Google" id="ProtNLM"/>
    </source>
</evidence>
<dbReference type="EMBL" id="PKOZ01000026">
    <property type="protein sequence ID" value="PQD93721.1"/>
    <property type="molecule type" value="Genomic_DNA"/>
</dbReference>
<keyword evidence="1" id="KW-0812">Transmembrane</keyword>
<dbReference type="Proteomes" id="UP000239663">
    <property type="component" value="Unassembled WGS sequence"/>
</dbReference>
<feature type="transmembrane region" description="Helical" evidence="1">
    <location>
        <begin position="65"/>
        <end position="84"/>
    </location>
</feature>